<dbReference type="InterPro" id="IPR050156">
    <property type="entry name" value="TC-AMP_synthase_SUA5"/>
</dbReference>
<dbReference type="GO" id="GO:0005737">
    <property type="term" value="C:cytoplasm"/>
    <property type="evidence" value="ECO:0007669"/>
    <property type="project" value="UniProtKB-SubCell"/>
</dbReference>
<evidence type="ECO:0000256" key="6">
    <source>
        <dbReference type="ARBA" id="ARBA00022679"/>
    </source>
</evidence>
<keyword evidence="10" id="KW-0067">ATP-binding</keyword>
<dbReference type="Gene3D" id="3.40.50.11030">
    <property type="entry name" value="Threonylcarbamoyl-AMP synthase, C-terminal domain"/>
    <property type="match status" value="1"/>
</dbReference>
<proteinExistence type="inferred from homology"/>
<dbReference type="GO" id="GO:0003725">
    <property type="term" value="F:double-stranded RNA binding"/>
    <property type="evidence" value="ECO:0007669"/>
    <property type="project" value="InterPro"/>
</dbReference>
<dbReference type="Gene3D" id="3.90.870.10">
    <property type="entry name" value="DHBP synthase"/>
    <property type="match status" value="1"/>
</dbReference>
<dbReference type="GO" id="GO:0008033">
    <property type="term" value="P:tRNA processing"/>
    <property type="evidence" value="ECO:0007669"/>
    <property type="project" value="UniProtKB-KW"/>
</dbReference>
<dbReference type="GO" id="GO:0005524">
    <property type="term" value="F:ATP binding"/>
    <property type="evidence" value="ECO:0007669"/>
    <property type="project" value="UniProtKB-KW"/>
</dbReference>
<keyword evidence="8" id="KW-0548">Nucleotidyltransferase</keyword>
<dbReference type="Pfam" id="PF03481">
    <property type="entry name" value="Sua5_C"/>
    <property type="match status" value="1"/>
</dbReference>
<gene>
    <name evidence="14" type="primary">ywlC</name>
    <name evidence="14" type="ORF">CARN6_0030</name>
</gene>
<dbReference type="PANTHER" id="PTHR17490:SF16">
    <property type="entry name" value="THREONYLCARBAMOYL-AMP SYNTHASE"/>
    <property type="match status" value="1"/>
</dbReference>
<evidence type="ECO:0000256" key="7">
    <source>
        <dbReference type="ARBA" id="ARBA00022694"/>
    </source>
</evidence>
<reference evidence="14" key="1">
    <citation type="submission" date="2009-10" db="EMBL/GenBank/DDBJ databases">
        <title>Diversity of trophic interactions inside an arsenic-rich microbial ecosystem.</title>
        <authorList>
            <person name="Bertin P.N."/>
            <person name="Heinrich-Salmeron A."/>
            <person name="Pelletier E."/>
            <person name="Goulhen-Chollet F."/>
            <person name="Arsene-Ploetze F."/>
            <person name="Gallien S."/>
            <person name="Calteau A."/>
            <person name="Vallenet D."/>
            <person name="Casiot C."/>
            <person name="Chane-Woon-Ming B."/>
            <person name="Giloteaux L."/>
            <person name="Barakat M."/>
            <person name="Bonnefoy V."/>
            <person name="Bruneel O."/>
            <person name="Chandler M."/>
            <person name="Cleiss J."/>
            <person name="Duran R."/>
            <person name="Elbaz-Poulichet F."/>
            <person name="Fonknechten N."/>
            <person name="Lauga B."/>
            <person name="Mornico D."/>
            <person name="Ortet P."/>
            <person name="Schaeffer C."/>
            <person name="Siguier P."/>
            <person name="Alexander Thil Smith A."/>
            <person name="Van Dorsselaer A."/>
            <person name="Weissenbach J."/>
            <person name="Medigue C."/>
            <person name="Le Paslier D."/>
        </authorList>
    </citation>
    <scope>NUCLEOTIDE SEQUENCE</scope>
</reference>
<accession>E6QHP7</accession>
<dbReference type="InterPro" id="IPR010923">
    <property type="entry name" value="T(6)A37_SUA5"/>
</dbReference>
<dbReference type="EMBL" id="CABQ01000018">
    <property type="protein sequence ID" value="CBI06761.1"/>
    <property type="molecule type" value="Genomic_DNA"/>
</dbReference>
<feature type="domain" description="YrdC-like" evidence="13">
    <location>
        <begin position="23"/>
        <end position="209"/>
    </location>
</feature>
<keyword evidence="6" id="KW-0808">Transferase</keyword>
<evidence type="ECO:0000256" key="8">
    <source>
        <dbReference type="ARBA" id="ARBA00022695"/>
    </source>
</evidence>
<evidence type="ECO:0000259" key="13">
    <source>
        <dbReference type="PROSITE" id="PS51163"/>
    </source>
</evidence>
<dbReference type="InterPro" id="IPR005145">
    <property type="entry name" value="Sua5_C"/>
</dbReference>
<dbReference type="PIRSF" id="PIRSF004930">
    <property type="entry name" value="Tln_factor_SUA5"/>
    <property type="match status" value="1"/>
</dbReference>
<dbReference type="PROSITE" id="PS51163">
    <property type="entry name" value="YRDC"/>
    <property type="match status" value="1"/>
</dbReference>
<sequence>MRTKCLGIEIDGSEHWLETAENRARLDEAASLLRAGGTVALPTETVYGLGANALDAEAVAKIFIAKERPRWDPLIVHVCDREMLERVVGEISSPAERLMAAFWPGPLTLLLPRSAQVSDAVTAGRPLVAVRMPAHPVALELIRRAGVPVAAPSANRFGYTSPTTAQHVLDDLDGRIDAVLDAGPTQCGVESTVLDPNQRPMVIYRPGAIACGQIEAVAGETVLWETEKIATEPREAMISPGVGLRHYAPRARVCLVDGNASALALAVDSGRSAGRKTGVMAAHGLAGETPALRARIDAGEVFLWGDWNKPAMLAERLYAGLRELDSRGCAVIVCPLPTGDGIEAAIRDRLYKAAFRGDTE</sequence>
<comment type="catalytic activity">
    <reaction evidence="12">
        <text>L-threonine + hydrogencarbonate + ATP = L-threonylcarbamoyladenylate + diphosphate + H2O</text>
        <dbReference type="Rhea" id="RHEA:36407"/>
        <dbReference type="ChEBI" id="CHEBI:15377"/>
        <dbReference type="ChEBI" id="CHEBI:17544"/>
        <dbReference type="ChEBI" id="CHEBI:30616"/>
        <dbReference type="ChEBI" id="CHEBI:33019"/>
        <dbReference type="ChEBI" id="CHEBI:57926"/>
        <dbReference type="ChEBI" id="CHEBI:73682"/>
        <dbReference type="EC" id="2.7.7.87"/>
    </reaction>
</comment>
<keyword evidence="5" id="KW-0963">Cytoplasm</keyword>
<evidence type="ECO:0000256" key="11">
    <source>
        <dbReference type="ARBA" id="ARBA00029774"/>
    </source>
</evidence>
<comment type="subcellular location">
    <subcellularLocation>
        <location evidence="1">Cytoplasm</location>
    </subcellularLocation>
</comment>
<dbReference type="GO" id="GO:0006450">
    <property type="term" value="P:regulation of translational fidelity"/>
    <property type="evidence" value="ECO:0007669"/>
    <property type="project" value="TreeGrafter"/>
</dbReference>
<evidence type="ECO:0000256" key="9">
    <source>
        <dbReference type="ARBA" id="ARBA00022741"/>
    </source>
</evidence>
<name>E6QHP7_9ZZZZ</name>
<dbReference type="AlphaFoldDB" id="E6QHP7"/>
<dbReference type="GO" id="GO:0000049">
    <property type="term" value="F:tRNA binding"/>
    <property type="evidence" value="ECO:0007669"/>
    <property type="project" value="TreeGrafter"/>
</dbReference>
<evidence type="ECO:0000256" key="12">
    <source>
        <dbReference type="ARBA" id="ARBA00048366"/>
    </source>
</evidence>
<dbReference type="EC" id="2.7.7.87" evidence="3"/>
<protein>
    <recommendedName>
        <fullName evidence="4">Threonylcarbamoyl-AMP synthase</fullName>
        <ecNumber evidence="3">2.7.7.87</ecNumber>
    </recommendedName>
    <alternativeName>
        <fullName evidence="11">L-threonylcarbamoyladenylate synthase</fullName>
    </alternativeName>
</protein>
<comment type="similarity">
    <text evidence="2">Belongs to the SUA5 family.</text>
</comment>
<dbReference type="Pfam" id="PF01300">
    <property type="entry name" value="Sua5_yciO_yrdC"/>
    <property type="match status" value="1"/>
</dbReference>
<evidence type="ECO:0000256" key="2">
    <source>
        <dbReference type="ARBA" id="ARBA00007663"/>
    </source>
</evidence>
<evidence type="ECO:0000313" key="14">
    <source>
        <dbReference type="EMBL" id="CBI06761.1"/>
    </source>
</evidence>
<dbReference type="NCBIfam" id="TIGR00057">
    <property type="entry name" value="L-threonylcarbamoyladenylate synthase"/>
    <property type="match status" value="1"/>
</dbReference>
<organism evidence="14">
    <name type="scientific">mine drainage metagenome</name>
    <dbReference type="NCBI Taxonomy" id="410659"/>
    <lineage>
        <taxon>unclassified sequences</taxon>
        <taxon>metagenomes</taxon>
        <taxon>ecological metagenomes</taxon>
    </lineage>
</organism>
<evidence type="ECO:0000256" key="3">
    <source>
        <dbReference type="ARBA" id="ARBA00012584"/>
    </source>
</evidence>
<evidence type="ECO:0000256" key="4">
    <source>
        <dbReference type="ARBA" id="ARBA00015492"/>
    </source>
</evidence>
<evidence type="ECO:0000256" key="5">
    <source>
        <dbReference type="ARBA" id="ARBA00022490"/>
    </source>
</evidence>
<keyword evidence="7" id="KW-0819">tRNA processing</keyword>
<dbReference type="FunFam" id="3.90.870.10:FF:000009">
    <property type="entry name" value="Threonylcarbamoyl-AMP synthase, putative"/>
    <property type="match status" value="1"/>
</dbReference>
<evidence type="ECO:0000256" key="10">
    <source>
        <dbReference type="ARBA" id="ARBA00022840"/>
    </source>
</evidence>
<dbReference type="PANTHER" id="PTHR17490">
    <property type="entry name" value="SUA5"/>
    <property type="match status" value="1"/>
</dbReference>
<dbReference type="SUPFAM" id="SSF55821">
    <property type="entry name" value="YrdC/RibB"/>
    <property type="match status" value="1"/>
</dbReference>
<dbReference type="InterPro" id="IPR006070">
    <property type="entry name" value="Sua5-like_dom"/>
</dbReference>
<dbReference type="InterPro" id="IPR038385">
    <property type="entry name" value="Sua5/YwlC_C"/>
</dbReference>
<comment type="caution">
    <text evidence="14">The sequence shown here is derived from an EMBL/GenBank/DDBJ whole genome shotgun (WGS) entry which is preliminary data.</text>
</comment>
<keyword evidence="9" id="KW-0547">Nucleotide-binding</keyword>
<dbReference type="InterPro" id="IPR017945">
    <property type="entry name" value="DHBP_synth_RibB-like_a/b_dom"/>
</dbReference>
<dbReference type="GO" id="GO:0061710">
    <property type="term" value="F:L-threonylcarbamoyladenylate synthase"/>
    <property type="evidence" value="ECO:0007669"/>
    <property type="project" value="UniProtKB-EC"/>
</dbReference>
<evidence type="ECO:0000256" key="1">
    <source>
        <dbReference type="ARBA" id="ARBA00004496"/>
    </source>
</evidence>